<dbReference type="InterPro" id="IPR011009">
    <property type="entry name" value="Kinase-like_dom_sf"/>
</dbReference>
<evidence type="ECO:0000256" key="8">
    <source>
        <dbReference type="RuleBase" id="RU000304"/>
    </source>
</evidence>
<evidence type="ECO:0000256" key="6">
    <source>
        <dbReference type="ARBA" id="ARBA00022840"/>
    </source>
</evidence>
<dbReference type="PROSITE" id="PS50011">
    <property type="entry name" value="PROTEIN_KINASE_DOM"/>
    <property type="match status" value="1"/>
</dbReference>
<gene>
    <name evidence="10" type="ORF">CANCADRAFT_55972</name>
</gene>
<evidence type="ECO:0000313" key="11">
    <source>
        <dbReference type="Proteomes" id="UP000095023"/>
    </source>
</evidence>
<dbReference type="GO" id="GO:0005524">
    <property type="term" value="F:ATP binding"/>
    <property type="evidence" value="ECO:0007669"/>
    <property type="project" value="UniProtKB-UniRule"/>
</dbReference>
<dbReference type="Gene3D" id="1.10.510.10">
    <property type="entry name" value="Transferase(Phosphotransferase) domain 1"/>
    <property type="match status" value="1"/>
</dbReference>
<dbReference type="AlphaFoldDB" id="A0A1E4TKK1"/>
<dbReference type="FunFam" id="1.10.510.10:FF:000571">
    <property type="entry name" value="Maternal embryonic leucine zipper kinase"/>
    <property type="match status" value="1"/>
</dbReference>
<dbReference type="PANTHER" id="PTHR48016">
    <property type="entry name" value="MAP KINASE KINASE KINASE SSK2-RELATED-RELATED"/>
    <property type="match status" value="1"/>
</dbReference>
<keyword evidence="11" id="KW-1185">Reference proteome</keyword>
<comment type="similarity">
    <text evidence="1">Belongs to the protein kinase superfamily. STE Ser/Thr protein kinase family. MAP kinase kinase kinase subfamily.</text>
</comment>
<evidence type="ECO:0000313" key="10">
    <source>
        <dbReference type="EMBL" id="ODV92273.1"/>
    </source>
</evidence>
<dbReference type="GO" id="GO:0038066">
    <property type="term" value="P:p38MAPK cascade"/>
    <property type="evidence" value="ECO:0007669"/>
    <property type="project" value="TreeGrafter"/>
</dbReference>
<proteinExistence type="inferred from homology"/>
<dbReference type="InterPro" id="IPR050538">
    <property type="entry name" value="MAP_kinase_kinase_kinase"/>
</dbReference>
<dbReference type="PANTHER" id="PTHR48016:SF32">
    <property type="entry name" value="MITOGEN-ACTIVATED PROTEIN KINASE KINASE KINASE 4"/>
    <property type="match status" value="1"/>
</dbReference>
<keyword evidence="6 7" id="KW-0067">ATP-binding</keyword>
<evidence type="ECO:0000256" key="2">
    <source>
        <dbReference type="ARBA" id="ARBA00022527"/>
    </source>
</evidence>
<keyword evidence="5" id="KW-0418">Kinase</keyword>
<dbReference type="InterPro" id="IPR017441">
    <property type="entry name" value="Protein_kinase_ATP_BS"/>
</dbReference>
<dbReference type="PROSITE" id="PS00107">
    <property type="entry name" value="PROTEIN_KINASE_ATP"/>
    <property type="match status" value="1"/>
</dbReference>
<evidence type="ECO:0000259" key="9">
    <source>
        <dbReference type="PROSITE" id="PS50011"/>
    </source>
</evidence>
<name>A0A1E4TKK1_9ASCO</name>
<protein>
    <recommendedName>
        <fullName evidence="9">Protein kinase domain-containing protein</fullName>
    </recommendedName>
</protein>
<dbReference type="Pfam" id="PF00069">
    <property type="entry name" value="Pkinase"/>
    <property type="match status" value="1"/>
</dbReference>
<dbReference type="InterPro" id="IPR008271">
    <property type="entry name" value="Ser/Thr_kinase_AS"/>
</dbReference>
<dbReference type="OrthoDB" id="1043025at2759"/>
<feature type="binding site" evidence="7">
    <location>
        <position position="152"/>
    </location>
    <ligand>
        <name>ATP</name>
        <dbReference type="ChEBI" id="CHEBI:30616"/>
    </ligand>
</feature>
<evidence type="ECO:0000256" key="3">
    <source>
        <dbReference type="ARBA" id="ARBA00022679"/>
    </source>
</evidence>
<keyword evidence="3" id="KW-0808">Transferase</keyword>
<evidence type="ECO:0000256" key="7">
    <source>
        <dbReference type="PROSITE-ProRule" id="PRU10141"/>
    </source>
</evidence>
<evidence type="ECO:0000256" key="1">
    <source>
        <dbReference type="ARBA" id="ARBA00006529"/>
    </source>
</evidence>
<dbReference type="PROSITE" id="PS00108">
    <property type="entry name" value="PROTEIN_KINASE_ST"/>
    <property type="match status" value="1"/>
</dbReference>
<keyword evidence="4 7" id="KW-0547">Nucleotide-binding</keyword>
<evidence type="ECO:0000256" key="4">
    <source>
        <dbReference type="ARBA" id="ARBA00022741"/>
    </source>
</evidence>
<feature type="domain" description="Protein kinase" evidence="9">
    <location>
        <begin position="123"/>
        <end position="391"/>
    </location>
</feature>
<evidence type="ECO:0000256" key="5">
    <source>
        <dbReference type="ARBA" id="ARBA00022777"/>
    </source>
</evidence>
<dbReference type="InterPro" id="IPR000719">
    <property type="entry name" value="Prot_kinase_dom"/>
</dbReference>
<dbReference type="GO" id="GO:0004674">
    <property type="term" value="F:protein serine/threonine kinase activity"/>
    <property type="evidence" value="ECO:0007669"/>
    <property type="project" value="UniProtKB-KW"/>
</dbReference>
<keyword evidence="2 8" id="KW-0723">Serine/threonine-protein kinase</keyword>
<dbReference type="Proteomes" id="UP000095023">
    <property type="component" value="Unassembled WGS sequence"/>
</dbReference>
<organism evidence="10 11">
    <name type="scientific">Tortispora caseinolytica NRRL Y-17796</name>
    <dbReference type="NCBI Taxonomy" id="767744"/>
    <lineage>
        <taxon>Eukaryota</taxon>
        <taxon>Fungi</taxon>
        <taxon>Dikarya</taxon>
        <taxon>Ascomycota</taxon>
        <taxon>Saccharomycotina</taxon>
        <taxon>Trigonopsidomycetes</taxon>
        <taxon>Trigonopsidales</taxon>
        <taxon>Trigonopsidaceae</taxon>
        <taxon>Tortispora</taxon>
    </lineage>
</organism>
<accession>A0A1E4TKK1</accession>
<dbReference type="SUPFAM" id="SSF56112">
    <property type="entry name" value="Protein kinase-like (PK-like)"/>
    <property type="match status" value="1"/>
</dbReference>
<dbReference type="SMART" id="SM00220">
    <property type="entry name" value="S_TKc"/>
    <property type="match status" value="1"/>
</dbReference>
<reference evidence="11" key="1">
    <citation type="submission" date="2016-02" db="EMBL/GenBank/DDBJ databases">
        <title>Comparative genomics of biotechnologically important yeasts.</title>
        <authorList>
            <consortium name="DOE Joint Genome Institute"/>
            <person name="Riley R."/>
            <person name="Haridas S."/>
            <person name="Wolfe K.H."/>
            <person name="Lopes M.R."/>
            <person name="Hittinger C.T."/>
            <person name="Goker M."/>
            <person name="Salamov A."/>
            <person name="Wisecaver J."/>
            <person name="Long T.M."/>
            <person name="Aerts A.L."/>
            <person name="Barry K."/>
            <person name="Choi C."/>
            <person name="Clum A."/>
            <person name="Coughlan A.Y."/>
            <person name="Deshpande S."/>
            <person name="Douglass A.P."/>
            <person name="Hanson S.J."/>
            <person name="Klenk H.-P."/>
            <person name="Labutti K."/>
            <person name="Lapidus A."/>
            <person name="Lindquist E."/>
            <person name="Lipzen A."/>
            <person name="Meier-Kolthoff J.P."/>
            <person name="Ohm R.A."/>
            <person name="Otillar R.P."/>
            <person name="Pangilinan J."/>
            <person name="Peng Y."/>
            <person name="Rokas A."/>
            <person name="Rosa C.A."/>
            <person name="Scheuner C."/>
            <person name="Sibirny A.A."/>
            <person name="Slot J.C."/>
            <person name="Stielow J.B."/>
            <person name="Sun H."/>
            <person name="Kurtzman C.P."/>
            <person name="Blackwell M."/>
            <person name="Jeffries T.W."/>
            <person name="Grigoriev I.V."/>
        </authorList>
    </citation>
    <scope>NUCLEOTIDE SEQUENCE [LARGE SCALE GENOMIC DNA]</scope>
    <source>
        <strain evidence="11">NRRL Y-17796</strain>
    </source>
</reference>
<dbReference type="EMBL" id="KV453841">
    <property type="protein sequence ID" value="ODV92273.1"/>
    <property type="molecule type" value="Genomic_DNA"/>
</dbReference>
<sequence length="399" mass="44527">MFATKGANILEISDIEFDLLTSKVAGCVSLLISHFDIMGARGRQKDSQQLEMHKVETDLSSSDLDRREKRQNRIIEKLTALEAMKHESLGSNANIGRVLDDHNSDSHFLSFLSSSASNMSLKWQQGRYIGGGTFGSVYIGVTVDTGDILAVKEMRMQNKNSMRTVVNAIKDEMRVLEMLSHPNIIQYYGIEVHVDKVYIFMEYCDGGSLADLLAHGRIEDELVIKVYVLQMLQGLAYLHQAGIVHRDVKPGNILLDHNGVVKIVDFGAAKVLAQQGRTLLREADSPKQSLTGTPMYMSPEIITGRHEGFKRGSEDIWSLGCCLIEMCTGRQPWDNLDNEWAIMYHIATGHQPVIPTEENLSKMGLQFLAFCFDLDPNTRPGALDLLKHPWLSGVSSSTE</sequence>